<organism evidence="2 3">
    <name type="scientific">Apodemus speciosus</name>
    <name type="common">Large Japanese field mouse</name>
    <dbReference type="NCBI Taxonomy" id="105296"/>
    <lineage>
        <taxon>Eukaryota</taxon>
        <taxon>Metazoa</taxon>
        <taxon>Chordata</taxon>
        <taxon>Craniata</taxon>
        <taxon>Vertebrata</taxon>
        <taxon>Euteleostomi</taxon>
        <taxon>Mammalia</taxon>
        <taxon>Eutheria</taxon>
        <taxon>Euarchontoglires</taxon>
        <taxon>Glires</taxon>
        <taxon>Rodentia</taxon>
        <taxon>Myomorpha</taxon>
        <taxon>Muroidea</taxon>
        <taxon>Muridae</taxon>
        <taxon>Murinae</taxon>
        <taxon>Apodemus</taxon>
    </lineage>
</organism>
<name>A0ABQ0FB80_APOSI</name>
<accession>A0ABQ0FB80</accession>
<dbReference type="InterPro" id="IPR036188">
    <property type="entry name" value="FAD/NAD-bd_sf"/>
</dbReference>
<dbReference type="Gene3D" id="3.50.50.60">
    <property type="entry name" value="FAD/NAD(P)-binding domain"/>
    <property type="match status" value="1"/>
</dbReference>
<dbReference type="InterPro" id="IPR006076">
    <property type="entry name" value="FAD-dep_OxRdtase"/>
</dbReference>
<dbReference type="EMBL" id="BAAFST010000011">
    <property type="protein sequence ID" value="GAB1296504.1"/>
    <property type="molecule type" value="Genomic_DNA"/>
</dbReference>
<dbReference type="Pfam" id="PF01266">
    <property type="entry name" value="DAO"/>
    <property type="match status" value="1"/>
</dbReference>
<reference evidence="2 3" key="1">
    <citation type="submission" date="2024-08" db="EMBL/GenBank/DDBJ databases">
        <title>The draft genome of Apodemus speciosus.</title>
        <authorList>
            <person name="Nabeshima K."/>
            <person name="Suzuki S."/>
            <person name="Onuma M."/>
        </authorList>
    </citation>
    <scope>NUCLEOTIDE SEQUENCE [LARGE SCALE GENOMIC DNA]</scope>
    <source>
        <strain evidence="2">IB14-021</strain>
    </source>
</reference>
<comment type="caution">
    <text evidence="2">The sequence shown here is derived from an EMBL/GenBank/DDBJ whole genome shotgun (WGS) entry which is preliminary data.</text>
</comment>
<proteinExistence type="predicted"/>
<dbReference type="PROSITE" id="PS51257">
    <property type="entry name" value="PROKAR_LIPOPROTEIN"/>
    <property type="match status" value="1"/>
</dbReference>
<evidence type="ECO:0000259" key="1">
    <source>
        <dbReference type="Pfam" id="PF01266"/>
    </source>
</evidence>
<dbReference type="SUPFAM" id="SSF51905">
    <property type="entry name" value="FAD/NAD(P)-binding domain"/>
    <property type="match status" value="1"/>
</dbReference>
<keyword evidence="3" id="KW-1185">Reference proteome</keyword>
<gene>
    <name evidence="2" type="ORF">APTSU1_001173900</name>
</gene>
<evidence type="ECO:0000313" key="2">
    <source>
        <dbReference type="EMBL" id="GAB1296504.1"/>
    </source>
</evidence>
<protein>
    <submittedName>
        <fullName evidence="2">Peroxisomal sarcosine oxidase</fullName>
    </submittedName>
</protein>
<feature type="domain" description="FAD dependent oxidoreductase" evidence="1">
    <location>
        <begin position="64"/>
        <end position="93"/>
    </location>
</feature>
<sequence>MSSSRQEEDVVQRRVSERGWQSLYSIGQACDGKTDRELEPGGAFVCLLLHGLCGVMAAQTDLWDAIVIGAGIQGCFTAYHLAKHSKRVLLLEQ</sequence>
<evidence type="ECO:0000313" key="3">
    <source>
        <dbReference type="Proteomes" id="UP001623349"/>
    </source>
</evidence>
<dbReference type="Proteomes" id="UP001623349">
    <property type="component" value="Unassembled WGS sequence"/>
</dbReference>